<evidence type="ECO:0000256" key="3">
    <source>
        <dbReference type="ARBA" id="ARBA00022723"/>
    </source>
</evidence>
<comment type="similarity">
    <text evidence="2 10">Belongs to the zinc-containing alcohol dehydrogenase family.</text>
</comment>
<dbReference type="PROSITE" id="PS00059">
    <property type="entry name" value="ADH_ZINC"/>
    <property type="match status" value="1"/>
</dbReference>
<dbReference type="EC" id="1.1.1.255" evidence="9"/>
<comment type="catalytic activity">
    <reaction evidence="7">
        <text>D-mannitol + NAD(+) = D-mannose + NADH + H(+)</text>
        <dbReference type="Rhea" id="RHEA:15029"/>
        <dbReference type="ChEBI" id="CHEBI:4208"/>
        <dbReference type="ChEBI" id="CHEBI:15378"/>
        <dbReference type="ChEBI" id="CHEBI:16899"/>
        <dbReference type="ChEBI" id="CHEBI:57540"/>
        <dbReference type="ChEBI" id="CHEBI:57945"/>
        <dbReference type="EC" id="1.1.1.255"/>
    </reaction>
</comment>
<evidence type="ECO:0000259" key="11">
    <source>
        <dbReference type="SMART" id="SM00829"/>
    </source>
</evidence>
<dbReference type="InterPro" id="IPR013154">
    <property type="entry name" value="ADH-like_N"/>
</dbReference>
<dbReference type="InterPro" id="IPR020843">
    <property type="entry name" value="ER"/>
</dbReference>
<dbReference type="FunFam" id="3.90.180.10:FF:000100">
    <property type="entry name" value="Putative cinnamyl alcohol dehydrogenase 6"/>
    <property type="match status" value="1"/>
</dbReference>
<dbReference type="EMBL" id="JRKL02005796">
    <property type="protein sequence ID" value="KAF3949905.1"/>
    <property type="molecule type" value="Genomic_DNA"/>
</dbReference>
<dbReference type="PROSITE" id="PS00065">
    <property type="entry name" value="D_2_HYDROXYACID_DH_1"/>
    <property type="match status" value="1"/>
</dbReference>
<organism evidence="12 13">
    <name type="scientific">Castanea mollissima</name>
    <name type="common">Chinese chestnut</name>
    <dbReference type="NCBI Taxonomy" id="60419"/>
    <lineage>
        <taxon>Eukaryota</taxon>
        <taxon>Viridiplantae</taxon>
        <taxon>Streptophyta</taxon>
        <taxon>Embryophyta</taxon>
        <taxon>Tracheophyta</taxon>
        <taxon>Spermatophyta</taxon>
        <taxon>Magnoliopsida</taxon>
        <taxon>eudicotyledons</taxon>
        <taxon>Gunneridae</taxon>
        <taxon>Pentapetalae</taxon>
        <taxon>rosids</taxon>
        <taxon>fabids</taxon>
        <taxon>Fagales</taxon>
        <taxon>Fagaceae</taxon>
        <taxon>Castanea</taxon>
    </lineage>
</organism>
<evidence type="ECO:0000256" key="2">
    <source>
        <dbReference type="ARBA" id="ARBA00008072"/>
    </source>
</evidence>
<dbReference type="Proteomes" id="UP000737018">
    <property type="component" value="Unassembled WGS sequence"/>
</dbReference>
<evidence type="ECO:0000256" key="8">
    <source>
        <dbReference type="ARBA" id="ARBA00056693"/>
    </source>
</evidence>
<comment type="function">
    <text evidence="8">Oxidizes mannitol to mannose. Provides the initial step by which translocated mannitol is committed to central metabolism and, by regulating mannitol pool size, is important in regulating salt tolerance at the cellular level.</text>
</comment>
<dbReference type="InterPro" id="IPR029752">
    <property type="entry name" value="D-isomer_DH_CS1"/>
</dbReference>
<comment type="cofactor">
    <cofactor evidence="1 10">
        <name>Zn(2+)</name>
        <dbReference type="ChEBI" id="CHEBI:29105"/>
    </cofactor>
</comment>
<dbReference type="GO" id="GO:0009809">
    <property type="term" value="P:lignin biosynthetic process"/>
    <property type="evidence" value="ECO:0007669"/>
    <property type="project" value="UniProtKB-ARBA"/>
</dbReference>
<feature type="domain" description="Enoyl reductase (ER)" evidence="11">
    <location>
        <begin position="20"/>
        <end position="348"/>
    </location>
</feature>
<keyword evidence="4 10" id="KW-0862">Zinc</keyword>
<evidence type="ECO:0000256" key="1">
    <source>
        <dbReference type="ARBA" id="ARBA00001947"/>
    </source>
</evidence>
<name>A0A8J4QAX7_9ROSI</name>
<proteinExistence type="inferred from homology"/>
<protein>
    <recommendedName>
        <fullName evidence="9">mannitol dehydrogenase</fullName>
        <ecNumber evidence="9">1.1.1.255</ecNumber>
    </recommendedName>
</protein>
<evidence type="ECO:0000256" key="9">
    <source>
        <dbReference type="ARBA" id="ARBA00066829"/>
    </source>
</evidence>
<sequence>MSSLSAKDDCLAWAARDPSGVLAPYSFSRRAVGSDDVSLKITHCGVCYADLLSTRNLHGDSKYPLVPGHEIAGIVKEVGSNVHRFKVGDHVGVGTYVNSCRSCENCNDGQEINCAKGPVFTFSNVDTDGSITQGGYSSYIVAHERYCFRIPDNYPLASAAPLLCAGITVYAPMVNHKMNQPGKSLGVIGLGGLGHMAVKFGKAFGLNVTIFSTSVSKEEEALSVLGANRFVVSSDQEQMKALAKSFDFIVDTASGDHPFDPYLSLLKTAGVLALVGFPSEVKFSPASLNIGNKTISGSLVGGTKVTQEMIDFCAAHKIYPNIEVIPIQYANEALARLIKKDVKYRFVIDIENSLK</sequence>
<dbReference type="InterPro" id="IPR036291">
    <property type="entry name" value="NAD(P)-bd_dom_sf"/>
</dbReference>
<dbReference type="FunFam" id="3.40.50.720:FF:000022">
    <property type="entry name" value="Cinnamyl alcohol dehydrogenase"/>
    <property type="match status" value="1"/>
</dbReference>
<dbReference type="GO" id="GO:0046029">
    <property type="term" value="F:mannitol dehydrogenase activity"/>
    <property type="evidence" value="ECO:0007669"/>
    <property type="project" value="UniProtKB-EC"/>
</dbReference>
<dbReference type="OrthoDB" id="1879366at2759"/>
<accession>A0A8J4QAX7</accession>
<evidence type="ECO:0000256" key="5">
    <source>
        <dbReference type="ARBA" id="ARBA00023002"/>
    </source>
</evidence>
<dbReference type="InterPro" id="IPR013149">
    <property type="entry name" value="ADH-like_C"/>
</dbReference>
<dbReference type="SUPFAM" id="SSF51735">
    <property type="entry name" value="NAD(P)-binding Rossmann-fold domains"/>
    <property type="match status" value="1"/>
</dbReference>
<dbReference type="AlphaFoldDB" id="A0A8J4QAX7"/>
<dbReference type="FunFam" id="3.90.180.10:FF:000126">
    <property type="entry name" value="Uncharacterized protein"/>
    <property type="match status" value="1"/>
</dbReference>
<keyword evidence="3 10" id="KW-0479">Metal-binding</keyword>
<evidence type="ECO:0000256" key="10">
    <source>
        <dbReference type="RuleBase" id="RU361277"/>
    </source>
</evidence>
<dbReference type="Gene3D" id="3.90.180.10">
    <property type="entry name" value="Medium-chain alcohol dehydrogenases, catalytic domain"/>
    <property type="match status" value="1"/>
</dbReference>
<dbReference type="SUPFAM" id="SSF50129">
    <property type="entry name" value="GroES-like"/>
    <property type="match status" value="1"/>
</dbReference>
<dbReference type="InterPro" id="IPR002328">
    <property type="entry name" value="ADH_Zn_CS"/>
</dbReference>
<dbReference type="PANTHER" id="PTHR42683">
    <property type="entry name" value="ALDEHYDE REDUCTASE"/>
    <property type="match status" value="1"/>
</dbReference>
<keyword evidence="13" id="KW-1185">Reference proteome</keyword>
<dbReference type="CDD" id="cd05283">
    <property type="entry name" value="CAD1"/>
    <property type="match status" value="1"/>
</dbReference>
<dbReference type="GO" id="GO:0008270">
    <property type="term" value="F:zinc ion binding"/>
    <property type="evidence" value="ECO:0007669"/>
    <property type="project" value="InterPro"/>
</dbReference>
<gene>
    <name evidence="12" type="ORF">CMV_024277</name>
</gene>
<reference evidence="12" key="1">
    <citation type="submission" date="2020-03" db="EMBL/GenBank/DDBJ databases">
        <title>Castanea mollissima Vanexum genome sequencing.</title>
        <authorList>
            <person name="Staton M."/>
        </authorList>
    </citation>
    <scope>NUCLEOTIDE SEQUENCE</scope>
    <source>
        <tissue evidence="12">Leaf</tissue>
    </source>
</reference>
<evidence type="ECO:0000256" key="6">
    <source>
        <dbReference type="ARBA" id="ARBA00023027"/>
    </source>
</evidence>
<dbReference type="InterPro" id="IPR047109">
    <property type="entry name" value="CAD-like"/>
</dbReference>
<evidence type="ECO:0000256" key="4">
    <source>
        <dbReference type="ARBA" id="ARBA00022833"/>
    </source>
</evidence>
<keyword evidence="6" id="KW-0520">NAD</keyword>
<keyword evidence="5" id="KW-0560">Oxidoreductase</keyword>
<evidence type="ECO:0000313" key="13">
    <source>
        <dbReference type="Proteomes" id="UP000737018"/>
    </source>
</evidence>
<dbReference type="Gene3D" id="3.40.50.720">
    <property type="entry name" value="NAD(P)-binding Rossmann-like Domain"/>
    <property type="match status" value="1"/>
</dbReference>
<dbReference type="InterPro" id="IPR011032">
    <property type="entry name" value="GroES-like_sf"/>
</dbReference>
<dbReference type="Pfam" id="PF00107">
    <property type="entry name" value="ADH_zinc_N"/>
    <property type="match status" value="1"/>
</dbReference>
<evidence type="ECO:0000313" key="12">
    <source>
        <dbReference type="EMBL" id="KAF3949905.1"/>
    </source>
</evidence>
<dbReference type="SMART" id="SM00829">
    <property type="entry name" value="PKS_ER"/>
    <property type="match status" value="1"/>
</dbReference>
<evidence type="ECO:0000256" key="7">
    <source>
        <dbReference type="ARBA" id="ARBA00051097"/>
    </source>
</evidence>
<comment type="caution">
    <text evidence="12">The sequence shown here is derived from an EMBL/GenBank/DDBJ whole genome shotgun (WGS) entry which is preliminary data.</text>
</comment>
<dbReference type="Pfam" id="PF08240">
    <property type="entry name" value="ADH_N"/>
    <property type="match status" value="1"/>
</dbReference>